<accession>A0A1I2FBW5</accession>
<sequence length="119" mass="13351">MLIEETTSAGQLIGGIASDSITSSTNAFIDVDYSPDILQAMIIEYNSPEAINTRVDDYINSNYNEDGSLSKKYSSIEYGFMNSVQNFAKEQINLDENFSQILDELFISKINAKPTKKRF</sequence>
<evidence type="ECO:0000313" key="1">
    <source>
        <dbReference type="EMBL" id="SFF02399.1"/>
    </source>
</evidence>
<dbReference type="AlphaFoldDB" id="A0A1I2FBW5"/>
<dbReference type="EMBL" id="FONA01000027">
    <property type="protein sequence ID" value="SFF02399.1"/>
    <property type="molecule type" value="Genomic_DNA"/>
</dbReference>
<evidence type="ECO:0000313" key="2">
    <source>
        <dbReference type="Proteomes" id="UP000181976"/>
    </source>
</evidence>
<name>A0A1I2FBW5_9BACT</name>
<dbReference type="InParanoid" id="A0A1I2FBW5"/>
<protein>
    <submittedName>
        <fullName evidence="1">Uncharacterized protein</fullName>
    </submittedName>
</protein>
<gene>
    <name evidence="1" type="ORF">SAMN05444380_12741</name>
</gene>
<dbReference type="RefSeq" id="WP_010527747.1">
    <property type="nucleotide sequence ID" value="NZ_AFSL01000061.1"/>
</dbReference>
<organism evidence="1 2">
    <name type="scientific">Thermophagus xiamenensis</name>
    <dbReference type="NCBI Taxonomy" id="385682"/>
    <lineage>
        <taxon>Bacteria</taxon>
        <taxon>Pseudomonadati</taxon>
        <taxon>Bacteroidota</taxon>
        <taxon>Bacteroidia</taxon>
        <taxon>Marinilabiliales</taxon>
        <taxon>Marinilabiliaceae</taxon>
        <taxon>Thermophagus</taxon>
    </lineage>
</organism>
<dbReference type="Proteomes" id="UP000181976">
    <property type="component" value="Unassembled WGS sequence"/>
</dbReference>
<reference evidence="1 2" key="1">
    <citation type="submission" date="2016-10" db="EMBL/GenBank/DDBJ databases">
        <authorList>
            <person name="de Groot N.N."/>
        </authorList>
    </citation>
    <scope>NUCLEOTIDE SEQUENCE [LARGE SCALE GENOMIC DNA]</scope>
    <source>
        <strain evidence="1 2">DSM 19012</strain>
    </source>
</reference>
<proteinExistence type="predicted"/>
<dbReference type="STRING" id="385682.SAMN05444380_12741"/>
<keyword evidence="2" id="KW-1185">Reference proteome</keyword>